<evidence type="ECO:0000256" key="3">
    <source>
        <dbReference type="ARBA" id="ARBA00022989"/>
    </source>
</evidence>
<feature type="compositionally biased region" description="Basic and acidic residues" evidence="5">
    <location>
        <begin position="1"/>
        <end position="10"/>
    </location>
</feature>
<keyword evidence="3 6" id="KW-1133">Transmembrane helix</keyword>
<dbReference type="PANTHER" id="PTHR23502">
    <property type="entry name" value="MAJOR FACILITATOR SUPERFAMILY"/>
    <property type="match status" value="1"/>
</dbReference>
<evidence type="ECO:0000256" key="1">
    <source>
        <dbReference type="ARBA" id="ARBA00004141"/>
    </source>
</evidence>
<dbReference type="InterPro" id="IPR020846">
    <property type="entry name" value="MFS_dom"/>
</dbReference>
<protein>
    <recommendedName>
        <fullName evidence="7">Major facilitator superfamily (MFS) profile domain-containing protein</fullName>
    </recommendedName>
</protein>
<sequence length="488" mass="54064">MQIHDGEKPPETAVSADEVDPDRQAEEAEAWARLQDLEKRYGITWNGIDDPEDPFNWPAVRKISIAIIMSIGQLVTLMSASVVAAALGDIARDLNIDPSTSQLTFSSYYLGLAFGPFFIAAVSEMNGRRNIWLASNIWFVLWNALCPIGKSKGLLISGRVLAALGASQFLPLRFLCSPSRLSGFESLLTVIFTKVTDMYPSKYRGRSLALASLLSYLGPALGPIIGGLLTQLLAWPYLFWVVSIFNAVITFLGFFIVKESYTPAARRDTVSRFSAHLTRPFAQLIQRPIVQIISFSLALEFGIFSLVLSTYATLWIDRYGQSRLISSLHYISISIGTTVSAQAGGRFLDYVYRRLRRRNNGVGKPEFRTPCMVPAALLIPTGLLLYGWSAQHRIYFVAVDIGAAIFTCGAFMFTEAVLAYLLDEFTEHGASANAASRSLSYILGFLYDGLEYGWGNSVLALVWVVLDFPIPVLLWLFGKKLRAKGRKD</sequence>
<gene>
    <name evidence="8" type="ORF">RRF57_009300</name>
</gene>
<keyword evidence="9" id="KW-1185">Reference proteome</keyword>
<feature type="region of interest" description="Disordered" evidence="5">
    <location>
        <begin position="1"/>
        <end position="27"/>
    </location>
</feature>
<feature type="transmembrane region" description="Helical" evidence="6">
    <location>
        <begin position="460"/>
        <end position="478"/>
    </location>
</feature>
<dbReference type="InterPro" id="IPR011701">
    <property type="entry name" value="MFS"/>
</dbReference>
<dbReference type="PROSITE" id="PS50850">
    <property type="entry name" value="MFS"/>
    <property type="match status" value="1"/>
</dbReference>
<comment type="subcellular location">
    <subcellularLocation>
        <location evidence="1">Membrane</location>
        <topology evidence="1">Multi-pass membrane protein</topology>
    </subcellularLocation>
</comment>
<feature type="domain" description="Major facilitator superfamily (MFS) profile" evidence="7">
    <location>
        <begin position="65"/>
        <end position="482"/>
    </location>
</feature>
<feature type="transmembrane region" description="Helical" evidence="6">
    <location>
        <begin position="235"/>
        <end position="257"/>
    </location>
</feature>
<evidence type="ECO:0000256" key="5">
    <source>
        <dbReference type="SAM" id="MobiDB-lite"/>
    </source>
</evidence>
<feature type="transmembrane region" description="Helical" evidence="6">
    <location>
        <begin position="289"/>
        <end position="316"/>
    </location>
</feature>
<accession>A0AAN7UVB4</accession>
<dbReference type="PANTHER" id="PTHR23502:SF60">
    <property type="entry name" value="MAJOR FACILITATOR SUPERFAMILY (MFS) PROFILE DOMAIN-CONTAINING PROTEIN-RELATED"/>
    <property type="match status" value="1"/>
</dbReference>
<evidence type="ECO:0000313" key="9">
    <source>
        <dbReference type="Proteomes" id="UP001305414"/>
    </source>
</evidence>
<keyword evidence="2 6" id="KW-0812">Transmembrane</keyword>
<evidence type="ECO:0000313" key="8">
    <source>
        <dbReference type="EMBL" id="KAK5633586.1"/>
    </source>
</evidence>
<dbReference type="Proteomes" id="UP001305414">
    <property type="component" value="Unassembled WGS sequence"/>
</dbReference>
<evidence type="ECO:0000256" key="4">
    <source>
        <dbReference type="ARBA" id="ARBA00023136"/>
    </source>
</evidence>
<feature type="transmembrane region" description="Helical" evidence="6">
    <location>
        <begin position="63"/>
        <end position="87"/>
    </location>
</feature>
<evidence type="ECO:0000256" key="6">
    <source>
        <dbReference type="SAM" id="Phobius"/>
    </source>
</evidence>
<reference evidence="8 9" key="1">
    <citation type="submission" date="2023-10" db="EMBL/GenBank/DDBJ databases">
        <title>Draft genome sequence of Xylaria bambusicola isolate GMP-LS, the root and basal stem rot pathogen of sugarcane in Indonesia.</title>
        <authorList>
            <person name="Selvaraj P."/>
            <person name="Muralishankar V."/>
            <person name="Muruganantham S."/>
            <person name="Sp S."/>
            <person name="Haryani S."/>
            <person name="Lau K.J.X."/>
            <person name="Naqvi N.I."/>
        </authorList>
    </citation>
    <scope>NUCLEOTIDE SEQUENCE [LARGE SCALE GENOMIC DNA]</scope>
    <source>
        <strain evidence="8">GMP-LS</strain>
    </source>
</reference>
<feature type="transmembrane region" description="Helical" evidence="6">
    <location>
        <begin position="208"/>
        <end position="229"/>
    </location>
</feature>
<keyword evidence="4 6" id="KW-0472">Membrane</keyword>
<dbReference type="AlphaFoldDB" id="A0AAN7UVB4"/>
<feature type="transmembrane region" description="Helical" evidence="6">
    <location>
        <begin position="394"/>
        <end position="422"/>
    </location>
</feature>
<dbReference type="EMBL" id="JAWHQM010000033">
    <property type="protein sequence ID" value="KAK5633586.1"/>
    <property type="molecule type" value="Genomic_DNA"/>
</dbReference>
<organism evidence="8 9">
    <name type="scientific">Xylaria bambusicola</name>
    <dbReference type="NCBI Taxonomy" id="326684"/>
    <lineage>
        <taxon>Eukaryota</taxon>
        <taxon>Fungi</taxon>
        <taxon>Dikarya</taxon>
        <taxon>Ascomycota</taxon>
        <taxon>Pezizomycotina</taxon>
        <taxon>Sordariomycetes</taxon>
        <taxon>Xylariomycetidae</taxon>
        <taxon>Xylariales</taxon>
        <taxon>Xylariaceae</taxon>
        <taxon>Xylaria</taxon>
    </lineage>
</organism>
<dbReference type="GO" id="GO:0022857">
    <property type="term" value="F:transmembrane transporter activity"/>
    <property type="evidence" value="ECO:0007669"/>
    <property type="project" value="InterPro"/>
</dbReference>
<proteinExistence type="predicted"/>
<name>A0AAN7UVB4_9PEZI</name>
<feature type="transmembrane region" description="Helical" evidence="6">
    <location>
        <begin position="108"/>
        <end position="125"/>
    </location>
</feature>
<evidence type="ECO:0000259" key="7">
    <source>
        <dbReference type="PROSITE" id="PS50850"/>
    </source>
</evidence>
<dbReference type="InterPro" id="IPR036259">
    <property type="entry name" value="MFS_trans_sf"/>
</dbReference>
<dbReference type="Pfam" id="PF07690">
    <property type="entry name" value="MFS_1"/>
    <property type="match status" value="2"/>
</dbReference>
<comment type="caution">
    <text evidence="8">The sequence shown here is derived from an EMBL/GenBank/DDBJ whole genome shotgun (WGS) entry which is preliminary data.</text>
</comment>
<dbReference type="SUPFAM" id="SSF103473">
    <property type="entry name" value="MFS general substrate transporter"/>
    <property type="match status" value="1"/>
</dbReference>
<dbReference type="GO" id="GO:0016020">
    <property type="term" value="C:membrane"/>
    <property type="evidence" value="ECO:0007669"/>
    <property type="project" value="UniProtKB-SubCell"/>
</dbReference>
<evidence type="ECO:0000256" key="2">
    <source>
        <dbReference type="ARBA" id="ARBA00022692"/>
    </source>
</evidence>
<feature type="transmembrane region" description="Helical" evidence="6">
    <location>
        <begin position="328"/>
        <end position="348"/>
    </location>
</feature>
<dbReference type="Gene3D" id="1.20.1250.20">
    <property type="entry name" value="MFS general substrate transporter like domains"/>
    <property type="match status" value="1"/>
</dbReference>